<dbReference type="Proteomes" id="UP000076154">
    <property type="component" value="Unassembled WGS sequence"/>
</dbReference>
<protein>
    <submittedName>
        <fullName evidence="2">Uncharacterized protein</fullName>
    </submittedName>
</protein>
<reference evidence="2" key="1">
    <citation type="submission" date="2018-04" db="EMBL/GenBank/DDBJ databases">
        <title>Whole genome sequencing of Hypsizygus marmoreus.</title>
        <authorList>
            <person name="Choi I.-G."/>
            <person name="Min B."/>
            <person name="Kim J.-G."/>
            <person name="Kim S."/>
            <person name="Oh Y.-L."/>
            <person name="Kong W.-S."/>
            <person name="Park H."/>
            <person name="Jeong J."/>
            <person name="Song E.-S."/>
        </authorList>
    </citation>
    <scope>NUCLEOTIDE SEQUENCE [LARGE SCALE GENOMIC DNA]</scope>
    <source>
        <strain evidence="2">51987-8</strain>
    </source>
</reference>
<dbReference type="EMBL" id="LUEZ02000009">
    <property type="protein sequence ID" value="RDB29808.1"/>
    <property type="molecule type" value="Genomic_DNA"/>
</dbReference>
<accession>A0A369K7D2</accession>
<gene>
    <name evidence="2" type="ORF">Hypma_014040</name>
</gene>
<name>A0A369K7D2_HYPMA</name>
<comment type="caution">
    <text evidence="2">The sequence shown here is derived from an EMBL/GenBank/DDBJ whole genome shotgun (WGS) entry which is preliminary data.</text>
</comment>
<organism evidence="2 3">
    <name type="scientific">Hypsizygus marmoreus</name>
    <name type="common">White beech mushroom</name>
    <name type="synonym">Agaricus marmoreus</name>
    <dbReference type="NCBI Taxonomy" id="39966"/>
    <lineage>
        <taxon>Eukaryota</taxon>
        <taxon>Fungi</taxon>
        <taxon>Dikarya</taxon>
        <taxon>Basidiomycota</taxon>
        <taxon>Agaricomycotina</taxon>
        <taxon>Agaricomycetes</taxon>
        <taxon>Agaricomycetidae</taxon>
        <taxon>Agaricales</taxon>
        <taxon>Tricholomatineae</taxon>
        <taxon>Lyophyllaceae</taxon>
        <taxon>Hypsizygus</taxon>
    </lineage>
</organism>
<evidence type="ECO:0000256" key="1">
    <source>
        <dbReference type="SAM" id="MobiDB-lite"/>
    </source>
</evidence>
<evidence type="ECO:0000313" key="3">
    <source>
        <dbReference type="Proteomes" id="UP000076154"/>
    </source>
</evidence>
<evidence type="ECO:0000313" key="2">
    <source>
        <dbReference type="EMBL" id="RDB29808.1"/>
    </source>
</evidence>
<dbReference type="OrthoDB" id="4980495at2759"/>
<proteinExistence type="predicted"/>
<sequence length="443" mass="49333">MASDPRVHKPRLPKAYTDQQLAFLKSNLPEFERRSQGSIRGDAKKFALERASDFIARFGLPDEFIGVEESESRFREQIYNWFKNTVGRTRRKLEGRPRSTKKATEKAHGNSNQNDLSWNPVAASPIIPYSHAESSTSPVNTAHSIVSSVQYGTLQPAAPIPTTLPPAPSPHLNLNITQSTLREAFLQGVDSSTLASMIQTFAISDPSPTPLTVVVEALFEAISSDSSSNPYNNNREPHAYLRRFLDASAYFSSSVVHAGVCGPLAGPRALQMQIRKFSTWIPSSAVRSISSQRTLTQSSVSSTSITDEMQRIASDRQRRKDHIQWASIHAAALELGMLGMGHAGDSDNSGYAYAMGRAFSEMMARDAVWEADEVEWVAGISVLRAVIRTAMRGDRRQRDEYDELLRTYERRWKEIKDEARQSLVTEVLLSAKEDLARLDESLS</sequence>
<feature type="region of interest" description="Disordered" evidence="1">
    <location>
        <begin position="90"/>
        <end position="117"/>
    </location>
</feature>
<feature type="compositionally biased region" description="Basic and acidic residues" evidence="1">
    <location>
        <begin position="92"/>
        <end position="108"/>
    </location>
</feature>
<keyword evidence="3" id="KW-1185">Reference proteome</keyword>
<dbReference type="InParanoid" id="A0A369K7D2"/>
<dbReference type="AlphaFoldDB" id="A0A369K7D2"/>